<comment type="caution">
    <text evidence="2">The sequence shown here is derived from an EMBL/GenBank/DDBJ whole genome shotgun (WGS) entry which is preliminary data.</text>
</comment>
<feature type="coiled-coil region" evidence="1">
    <location>
        <begin position="171"/>
        <end position="232"/>
    </location>
</feature>
<evidence type="ECO:0000256" key="1">
    <source>
        <dbReference type="SAM" id="Coils"/>
    </source>
</evidence>
<dbReference type="OrthoDB" id="5364244at2"/>
<dbReference type="Proteomes" id="UP000310353">
    <property type="component" value="Unassembled WGS sequence"/>
</dbReference>
<keyword evidence="1" id="KW-0175">Coiled coil</keyword>
<dbReference type="AlphaFoldDB" id="A0A4U7BC14"/>
<gene>
    <name evidence="2" type="ORF">CQA76_08720</name>
</gene>
<keyword evidence="3" id="KW-1185">Reference proteome</keyword>
<dbReference type="EMBL" id="NXMA01000030">
    <property type="protein sequence ID" value="TKX28469.1"/>
    <property type="molecule type" value="Genomic_DNA"/>
</dbReference>
<accession>A0A4U7BC14</accession>
<dbReference type="RefSeq" id="WP_137622988.1">
    <property type="nucleotide sequence ID" value="NZ_NXMA01000030.1"/>
</dbReference>
<evidence type="ECO:0008006" key="4">
    <source>
        <dbReference type="Google" id="ProtNLM"/>
    </source>
</evidence>
<name>A0A4U7BC14_9BACT</name>
<protein>
    <recommendedName>
        <fullName evidence="4">Tox-REase-7 domain-containing protein</fullName>
    </recommendedName>
</protein>
<proteinExistence type="predicted"/>
<evidence type="ECO:0000313" key="2">
    <source>
        <dbReference type="EMBL" id="TKX28469.1"/>
    </source>
</evidence>
<sequence length="490" mass="57215">MSPIHTKNIKLILCEEAHFYIDYEEDEIENIPIIGAKVKIYDKDKKTLLYDNTANDQGKIEFSNSEIKDKELSFYIELEHPDFDKKPIGGHVIVRSLGEQEYPLYFRRTKLRLKHAPFEKLPTPKEFKRALEVSDKKREHYQTEDGELNEDWDSLKTKAEELLARNKAIIEKTYGEEMKKADEQLQRATTKEEEDKINEKIKKIEADKEAKNERHNKQKERFEKLVTEHEASDNNNGAKKNQTKTDNTKKLKNFINKRAGADYAEWVTSLALLRHAPHLYHQRINANGVFKEDGVRSGKGSDPDFLITLEDKKRMIVEVKNYGYSSALNLTDQISYQLKCVRLYGMDYAIACNRSTEITDHGNNYNFVFAEPSNQAQAKAKDEKEYSIKFNENRFKKPEDQTKDPLLEEANKLLKDEKKGLRSALIRMYQEALKGSPSWVFIKRLNFRSNLGKINGEDFDLDKHFVNFYANLHVQDRKALHDELQVILEP</sequence>
<evidence type="ECO:0000313" key="3">
    <source>
        <dbReference type="Proteomes" id="UP000310353"/>
    </source>
</evidence>
<organism evidence="2 3">
    <name type="scientific">Campylobacter aviculae</name>
    <dbReference type="NCBI Taxonomy" id="2510190"/>
    <lineage>
        <taxon>Bacteria</taxon>
        <taxon>Pseudomonadati</taxon>
        <taxon>Campylobacterota</taxon>
        <taxon>Epsilonproteobacteria</taxon>
        <taxon>Campylobacterales</taxon>
        <taxon>Campylobacteraceae</taxon>
        <taxon>Campylobacter</taxon>
    </lineage>
</organism>
<reference evidence="2 3" key="1">
    <citation type="submission" date="2018-05" db="EMBL/GenBank/DDBJ databases">
        <title>Novel Campyloabacter and Helicobacter Species and Strains.</title>
        <authorList>
            <person name="Mannion A.J."/>
            <person name="Shen Z."/>
            <person name="Fox J.G."/>
        </authorList>
    </citation>
    <scope>NUCLEOTIDE SEQUENCE [LARGE SCALE GENOMIC DNA]</scope>
    <source>
        <strain evidence="3">MIT17-670</strain>
    </source>
</reference>